<evidence type="ECO:0000256" key="1">
    <source>
        <dbReference type="SAM" id="MobiDB-lite"/>
    </source>
</evidence>
<feature type="region of interest" description="Disordered" evidence="1">
    <location>
        <begin position="173"/>
        <end position="214"/>
    </location>
</feature>
<dbReference type="EMBL" id="QTUC01000001">
    <property type="protein sequence ID" value="REF36397.1"/>
    <property type="molecule type" value="Genomic_DNA"/>
</dbReference>
<accession>A0A3D9V4G3</accession>
<evidence type="ECO:0000313" key="3">
    <source>
        <dbReference type="Proteomes" id="UP000256485"/>
    </source>
</evidence>
<name>A0A3D9V4G3_THECX</name>
<keyword evidence="3" id="KW-1185">Reference proteome</keyword>
<sequence>MSPLSTTAHYFEFTGYAHAAGCAAGPGWEVAQHVERGSKGEPGEVTLRVVCRSCGVVYLQTFASEPVTWWCTTVRHIGYGSPPVLVAGLWLHPGRQFSDDGGPETYLVTTGRATPSEKTELVGAVAWRQGPRGSRIWTAAFGFEPAIAHADGFRSRRAAVWWIADQIAARRSARGDSTDRLGADGVCRAGRPPGTTDRPHGVRRTDAEVDVVSR</sequence>
<evidence type="ECO:0000313" key="2">
    <source>
        <dbReference type="EMBL" id="REF36397.1"/>
    </source>
</evidence>
<feature type="compositionally biased region" description="Basic and acidic residues" evidence="1">
    <location>
        <begin position="173"/>
        <end position="182"/>
    </location>
</feature>
<protein>
    <submittedName>
        <fullName evidence="2">Uncharacterized protein</fullName>
    </submittedName>
</protein>
<dbReference type="AlphaFoldDB" id="A0A3D9V4G3"/>
<gene>
    <name evidence="2" type="ORF">DFJ64_1804</name>
</gene>
<reference evidence="2 3" key="1">
    <citation type="submission" date="2018-08" db="EMBL/GenBank/DDBJ databases">
        <title>Sequencing the genomes of 1000 actinobacteria strains.</title>
        <authorList>
            <person name="Klenk H.-P."/>
        </authorList>
    </citation>
    <scope>NUCLEOTIDE SEQUENCE [LARGE SCALE GENOMIC DNA]</scope>
    <source>
        <strain evidence="2 3">DSM 22891</strain>
    </source>
</reference>
<dbReference type="RefSeq" id="WP_115850041.1">
    <property type="nucleotide sequence ID" value="NZ_QTUC01000001.1"/>
</dbReference>
<feature type="compositionally biased region" description="Basic and acidic residues" evidence="1">
    <location>
        <begin position="197"/>
        <end position="214"/>
    </location>
</feature>
<dbReference type="Proteomes" id="UP000256485">
    <property type="component" value="Unassembled WGS sequence"/>
</dbReference>
<comment type="caution">
    <text evidence="2">The sequence shown here is derived from an EMBL/GenBank/DDBJ whole genome shotgun (WGS) entry which is preliminary data.</text>
</comment>
<proteinExistence type="predicted"/>
<dbReference type="OrthoDB" id="4158558at2"/>
<organism evidence="2 3">
    <name type="scientific">Thermasporomyces composti</name>
    <dbReference type="NCBI Taxonomy" id="696763"/>
    <lineage>
        <taxon>Bacteria</taxon>
        <taxon>Bacillati</taxon>
        <taxon>Actinomycetota</taxon>
        <taxon>Actinomycetes</taxon>
        <taxon>Propionibacteriales</taxon>
        <taxon>Nocardioidaceae</taxon>
        <taxon>Thermasporomyces</taxon>
    </lineage>
</organism>